<feature type="domain" description="DNA methylase N-4/N-6" evidence="3">
    <location>
        <begin position="4"/>
        <end position="88"/>
    </location>
</feature>
<dbReference type="SUPFAM" id="SSF53335">
    <property type="entry name" value="S-adenosyl-L-methionine-dependent methyltransferases"/>
    <property type="match status" value="1"/>
</dbReference>
<keyword evidence="2" id="KW-0808">Transferase</keyword>
<dbReference type="GO" id="GO:0005737">
    <property type="term" value="C:cytoplasm"/>
    <property type="evidence" value="ECO:0007669"/>
    <property type="project" value="TreeGrafter"/>
</dbReference>
<dbReference type="GO" id="GO:0008170">
    <property type="term" value="F:N-methyltransferase activity"/>
    <property type="evidence" value="ECO:0007669"/>
    <property type="project" value="InterPro"/>
</dbReference>
<keyword evidence="1 4" id="KW-0489">Methyltransferase</keyword>
<name>B4RNT6_NEIG2</name>
<organism evidence="4 5">
    <name type="scientific">Neisseria gonorrhoeae (strain NCCP11945)</name>
    <dbReference type="NCBI Taxonomy" id="521006"/>
    <lineage>
        <taxon>Bacteria</taxon>
        <taxon>Pseudomonadati</taxon>
        <taxon>Pseudomonadota</taxon>
        <taxon>Betaproteobacteria</taxon>
        <taxon>Neisseriales</taxon>
        <taxon>Neisseriaceae</taxon>
        <taxon>Neisseria</taxon>
    </lineage>
</organism>
<evidence type="ECO:0000313" key="4">
    <source>
        <dbReference type="EMBL" id="ACF28717.1"/>
    </source>
</evidence>
<dbReference type="PANTHER" id="PTHR13370:SF3">
    <property type="entry name" value="TRNA (GUANINE(10)-N2)-METHYLTRANSFERASE HOMOLOG"/>
    <property type="match status" value="1"/>
</dbReference>
<dbReference type="InterPro" id="IPR029063">
    <property type="entry name" value="SAM-dependent_MTases_sf"/>
</dbReference>
<accession>B4RNT6</accession>
<protein>
    <submittedName>
        <fullName evidence="4">Putative modification methylase</fullName>
    </submittedName>
</protein>
<dbReference type="InterPro" id="IPR001091">
    <property type="entry name" value="RM_Methyltransferase"/>
</dbReference>
<dbReference type="GO" id="GO:0003677">
    <property type="term" value="F:DNA binding"/>
    <property type="evidence" value="ECO:0007669"/>
    <property type="project" value="InterPro"/>
</dbReference>
<evidence type="ECO:0000256" key="1">
    <source>
        <dbReference type="ARBA" id="ARBA00022603"/>
    </source>
</evidence>
<dbReference type="REBASE" id="18470">
    <property type="entry name" value="M.NgoNCORF13P"/>
</dbReference>
<dbReference type="Pfam" id="PF01555">
    <property type="entry name" value="N6_N4_Mtase"/>
    <property type="match status" value="1"/>
</dbReference>
<dbReference type="GO" id="GO:0032259">
    <property type="term" value="P:methylation"/>
    <property type="evidence" value="ECO:0007669"/>
    <property type="project" value="UniProtKB-KW"/>
</dbReference>
<proteinExistence type="predicted"/>
<evidence type="ECO:0000256" key="2">
    <source>
        <dbReference type="ARBA" id="ARBA00022679"/>
    </source>
</evidence>
<evidence type="ECO:0000259" key="3">
    <source>
        <dbReference type="Pfam" id="PF01555"/>
    </source>
</evidence>
<gene>
    <name evidence="4" type="ordered locus">NGK_0014</name>
</gene>
<dbReference type="HOGENOM" id="CLU_162747_1_0_4"/>
<dbReference type="KEGG" id="ngk:NGK_0014"/>
<dbReference type="Gene3D" id="3.40.50.150">
    <property type="entry name" value="Vaccinia Virus protein VP39"/>
    <property type="match status" value="1"/>
</dbReference>
<evidence type="ECO:0000313" key="5">
    <source>
        <dbReference type="Proteomes" id="UP000002564"/>
    </source>
</evidence>
<dbReference type="EMBL" id="CP001050">
    <property type="protein sequence ID" value="ACF28717.1"/>
    <property type="molecule type" value="Genomic_DNA"/>
</dbReference>
<dbReference type="AlphaFoldDB" id="B4RNT6"/>
<sequence length="92" mass="10386">MKTQNDGKQMKCVWTFPPPNKTEKTFGKHPTQKPLPLLERCILSASNIGDLIFDPFMGSGTTGVAALKHGRRFCGCELEEDFFELAKKRLEK</sequence>
<dbReference type="PRINTS" id="PR00508">
    <property type="entry name" value="S21N4MTFRASE"/>
</dbReference>
<dbReference type="Proteomes" id="UP000002564">
    <property type="component" value="Chromosome"/>
</dbReference>
<dbReference type="PANTHER" id="PTHR13370">
    <property type="entry name" value="RNA METHYLASE-RELATED"/>
    <property type="match status" value="1"/>
</dbReference>
<reference evidence="4 5" key="1">
    <citation type="journal article" date="2008" name="J. Bacteriol.">
        <title>Complete genome sequence of Neisseria gonorrhoeae NCCP11945.</title>
        <authorList>
            <person name="Chung G.T."/>
            <person name="Yoo J.S."/>
            <person name="Oh H.B."/>
            <person name="Lee Y.S."/>
            <person name="Cha S.H."/>
            <person name="Kim S.J."/>
            <person name="Yoo C.K."/>
        </authorList>
    </citation>
    <scope>NUCLEOTIDE SEQUENCE [LARGE SCALE GENOMIC DNA]</scope>
    <source>
        <strain evidence="4 5">NCCP11945</strain>
    </source>
</reference>
<dbReference type="InterPro" id="IPR002941">
    <property type="entry name" value="DNA_methylase_N4/N6"/>
</dbReference>